<dbReference type="InterPro" id="IPR002938">
    <property type="entry name" value="FAD-bd"/>
</dbReference>
<feature type="domain" description="FAD-binding" evidence="6">
    <location>
        <begin position="297"/>
        <end position="331"/>
    </location>
</feature>
<feature type="domain" description="FAD-binding" evidence="6">
    <location>
        <begin position="9"/>
        <end position="218"/>
    </location>
</feature>
<keyword evidence="4 5" id="KW-0503">Monooxygenase</keyword>
<dbReference type="PRINTS" id="PR00420">
    <property type="entry name" value="RNGMNOXGNASE"/>
</dbReference>
<comment type="subcellular location">
    <subcellularLocation>
        <location evidence="5">Cytoplasm</location>
    </subcellularLocation>
</comment>
<comment type="similarity">
    <text evidence="5">Belongs to the aromatic-ring hydroxylase family. TetX subfamily.</text>
</comment>
<comment type="domain">
    <text evidence="5">Consists of an N-terminal FAD-binding domain with a Rossman fold and a C-terminal substrate-binding domain.</text>
</comment>
<dbReference type="InterPro" id="IPR043683">
    <property type="entry name" value="TetX_monooxygenase"/>
</dbReference>
<dbReference type="PANTHER" id="PTHR46972">
    <property type="entry name" value="MONOOXYGENASE ASQM-RELATED"/>
    <property type="match status" value="1"/>
</dbReference>
<evidence type="ECO:0000256" key="3">
    <source>
        <dbReference type="ARBA" id="ARBA00023002"/>
    </source>
</evidence>
<evidence type="ECO:0000256" key="1">
    <source>
        <dbReference type="ARBA" id="ARBA00022630"/>
    </source>
</evidence>
<protein>
    <recommendedName>
        <fullName evidence="5">Flavin-dependent monooxygenase</fullName>
    </recommendedName>
    <alternativeName>
        <fullName evidence="5">TetX monooxygenase</fullName>
        <shortName evidence="5">TetX</shortName>
        <ecNumber evidence="5">1.14.13.-</ecNumber>
    </alternativeName>
</protein>
<reference evidence="7 8" key="1">
    <citation type="submission" date="2014-02" db="EMBL/GenBank/DDBJ databases">
        <title>The small core and large imbalanced accessory genome model reveals a collaborative survival strategy of Sorangium cellulosum strains in nature.</title>
        <authorList>
            <person name="Han K."/>
            <person name="Peng R."/>
            <person name="Blom J."/>
            <person name="Li Y.-Z."/>
        </authorList>
    </citation>
    <scope>NUCLEOTIDE SEQUENCE [LARGE SCALE GENOMIC DNA]</scope>
    <source>
        <strain evidence="7 8">So0011-07</strain>
    </source>
</reference>
<feature type="binding site" evidence="5">
    <location>
        <position position="44"/>
    </location>
    <ligand>
        <name>NADPH</name>
        <dbReference type="ChEBI" id="CHEBI:57783"/>
    </ligand>
</feature>
<comment type="catalytic activity">
    <reaction evidence="5">
        <text>a tetracycline + NADPH + O2 + H(+) = an 11a-hydroxytetracycline + NADP(+) + H2O</text>
        <dbReference type="Rhea" id="RHEA:61444"/>
        <dbReference type="ChEBI" id="CHEBI:15377"/>
        <dbReference type="ChEBI" id="CHEBI:15378"/>
        <dbReference type="ChEBI" id="CHEBI:15379"/>
        <dbReference type="ChEBI" id="CHEBI:57783"/>
        <dbReference type="ChEBI" id="CHEBI:58349"/>
        <dbReference type="ChEBI" id="CHEBI:144644"/>
        <dbReference type="ChEBI" id="CHEBI:144645"/>
    </reaction>
</comment>
<keyword evidence="2 5" id="KW-0274">FAD</keyword>
<dbReference type="EMBL" id="JEMB01002106">
    <property type="protein sequence ID" value="KYF83475.1"/>
    <property type="molecule type" value="Genomic_DNA"/>
</dbReference>
<keyword evidence="5" id="KW-0963">Cytoplasm</keyword>
<dbReference type="GO" id="GO:0046677">
    <property type="term" value="P:response to antibiotic"/>
    <property type="evidence" value="ECO:0007669"/>
    <property type="project" value="InterPro"/>
</dbReference>
<keyword evidence="1 5" id="KW-0285">Flavoprotein</keyword>
<keyword evidence="3 5" id="KW-0560">Oxidoreductase</keyword>
<dbReference type="Proteomes" id="UP000075635">
    <property type="component" value="Unassembled WGS sequence"/>
</dbReference>
<comment type="subunit">
    <text evidence="5">Monomer.</text>
</comment>
<name>A0A150RT88_SORCE</name>
<comment type="caution">
    <text evidence="7">The sequence shown here is derived from an EMBL/GenBank/DDBJ whole genome shotgun (WGS) entry which is preliminary data.</text>
</comment>
<keyword evidence="5" id="KW-0547">Nucleotide-binding</keyword>
<keyword evidence="5" id="KW-0521">NADP</keyword>
<comment type="cofactor">
    <cofactor evidence="5">
        <name>FAD</name>
        <dbReference type="ChEBI" id="CHEBI:57692"/>
    </cofactor>
</comment>
<dbReference type="Gene3D" id="3.50.50.60">
    <property type="entry name" value="FAD/NAD(P)-binding domain"/>
    <property type="match status" value="1"/>
</dbReference>
<gene>
    <name evidence="7" type="ORF">BE17_40935</name>
</gene>
<dbReference type="GO" id="GO:0005737">
    <property type="term" value="C:cytoplasm"/>
    <property type="evidence" value="ECO:0007669"/>
    <property type="project" value="UniProtKB-SubCell"/>
</dbReference>
<dbReference type="PANTHER" id="PTHR46972:SF1">
    <property type="entry name" value="FAD DEPENDENT OXIDOREDUCTASE DOMAIN-CONTAINING PROTEIN"/>
    <property type="match status" value="1"/>
</dbReference>
<sequence>MTAATNRRIAIIGSGPGGLTAARVLQRHGVAVTVYERDAAADARAQGGTLDMQAPTGQVALAAAGLLEEFLAVARPEGQSIRLVDKAGQILFDRPAAPDDMYNPEIDRGDLRQLLLDSLEPGTVRYGKAFEEAFPLGDGQHEVRFRDGSSTTVDLLIGADGARSKVRPLVSPAMPEYEGVMFVEIDIRDVDRAHPEIADLVGSGSCFALSDDKGLLAHRLGRNKINVYVAFRAELDWASRLGLSLADAAGVRRTLLGMFAGWAPAWQSLLVACEDTFICRPMFALPVPHAWKTVPGVTLLGDAAHLMSPFAGQGANLAMLDGADLAQAIVASRDLLAAVEAYESLMLPRGAVAAAEAHEGLHVAIAPGEPSRVLEYWARQMGPEAAPALASAS</sequence>
<proteinExistence type="inferred from homology"/>
<feature type="binding site" evidence="5">
    <location>
        <position position="108"/>
    </location>
    <ligand>
        <name>FAD</name>
        <dbReference type="ChEBI" id="CHEBI:57692"/>
    </ligand>
</feature>
<organism evidence="7 8">
    <name type="scientific">Sorangium cellulosum</name>
    <name type="common">Polyangium cellulosum</name>
    <dbReference type="NCBI Taxonomy" id="56"/>
    <lineage>
        <taxon>Bacteria</taxon>
        <taxon>Pseudomonadati</taxon>
        <taxon>Myxococcota</taxon>
        <taxon>Polyangia</taxon>
        <taxon>Polyangiales</taxon>
        <taxon>Polyangiaceae</taxon>
        <taxon>Sorangium</taxon>
    </lineage>
</organism>
<dbReference type="InterPro" id="IPR036188">
    <property type="entry name" value="FAD/NAD-bd_sf"/>
</dbReference>
<evidence type="ECO:0000313" key="7">
    <source>
        <dbReference type="EMBL" id="KYF83475.1"/>
    </source>
</evidence>
<dbReference type="AlphaFoldDB" id="A0A150RT88"/>
<dbReference type="GO" id="GO:0071949">
    <property type="term" value="F:FAD binding"/>
    <property type="evidence" value="ECO:0007669"/>
    <property type="project" value="InterPro"/>
</dbReference>
<dbReference type="Pfam" id="PF01494">
    <property type="entry name" value="FAD_binding_3"/>
    <property type="match status" value="2"/>
</dbReference>
<evidence type="ECO:0000256" key="4">
    <source>
        <dbReference type="ARBA" id="ARBA00023033"/>
    </source>
</evidence>
<dbReference type="HAMAP" id="MF_00845">
    <property type="entry name" value="TetX_monooxygenase"/>
    <property type="match status" value="1"/>
</dbReference>
<dbReference type="GO" id="GO:0004497">
    <property type="term" value="F:monooxygenase activity"/>
    <property type="evidence" value="ECO:0007669"/>
    <property type="project" value="UniProtKB-UniRule"/>
</dbReference>
<evidence type="ECO:0000256" key="2">
    <source>
        <dbReference type="ARBA" id="ARBA00022827"/>
    </source>
</evidence>
<dbReference type="SUPFAM" id="SSF51905">
    <property type="entry name" value="FAD/NAD(P)-binding domain"/>
    <property type="match status" value="1"/>
</dbReference>
<comment type="function">
    <text evidence="5">An FAD-requiring monooxygenase active on some tetracycline antibiotic derivatives, which leads to their inactivation. Hydroxylates carbon 11a of tetracycline and some analogs.</text>
</comment>
<accession>A0A150RT88</accession>
<dbReference type="EC" id="1.14.13.-" evidence="5"/>
<feature type="binding site" evidence="5">
    <location>
        <position position="51"/>
    </location>
    <ligand>
        <name>FAD</name>
        <dbReference type="ChEBI" id="CHEBI:57692"/>
    </ligand>
</feature>
<evidence type="ECO:0000313" key="8">
    <source>
        <dbReference type="Proteomes" id="UP000075635"/>
    </source>
</evidence>
<feature type="binding site" evidence="5">
    <location>
        <position position="302"/>
    </location>
    <ligand>
        <name>FAD</name>
        <dbReference type="ChEBI" id="CHEBI:57692"/>
    </ligand>
</feature>
<evidence type="ECO:0000256" key="5">
    <source>
        <dbReference type="HAMAP-Rule" id="MF_00845"/>
    </source>
</evidence>
<evidence type="ECO:0000259" key="6">
    <source>
        <dbReference type="Pfam" id="PF01494"/>
    </source>
</evidence>